<reference evidence="1" key="1">
    <citation type="journal article" date="2020" name="Nature">
        <title>Giant virus diversity and host interactions through global metagenomics.</title>
        <authorList>
            <person name="Schulz F."/>
            <person name="Roux S."/>
            <person name="Paez-Espino D."/>
            <person name="Jungbluth S."/>
            <person name="Walsh D.A."/>
            <person name="Denef V.J."/>
            <person name="McMahon K.D."/>
            <person name="Konstantinidis K.T."/>
            <person name="Eloe-Fadrosh E.A."/>
            <person name="Kyrpides N.C."/>
            <person name="Woyke T."/>
        </authorList>
    </citation>
    <scope>NUCLEOTIDE SEQUENCE</scope>
    <source>
        <strain evidence="1">GVMAG-M-3300023179-82</strain>
    </source>
</reference>
<evidence type="ECO:0000313" key="1">
    <source>
        <dbReference type="EMBL" id="QHT76765.1"/>
    </source>
</evidence>
<proteinExistence type="predicted"/>
<dbReference type="EMBL" id="MN739901">
    <property type="protein sequence ID" value="QHT76765.1"/>
    <property type="molecule type" value="Genomic_DNA"/>
</dbReference>
<sequence>MTNILENKINIFYKKKNDIFRKPLEKIINNMLNKCKYINNESLERHNWGNTPLKLKLIPENINSDTFEYDLLYALERSDQNDYSIIELLWGDIQLGKRIQACIIMWISIYILNRPVLYIFRNLIIDQKQLNDDIVGTDKYNFNIQFIKTIFDEFNLEIQKYFNEDVNEYWKEYKLPDLKDINNNENIYKLSNKDFINITDIYCCLMNYKQLEKINKIFNNYIYFNKELVNMTILVDESDLMSPTSSNDNTCNNDLNHSTLCEQLLVKIYKKVKYVLHITGTAHSLLYNITTKLNSNTNIQMKVSKVHKMIRSNDYYGLFNNSIHFKTDINEWWGNIDTEDKNTYNILDDYDFNIKNIINIIINRTDTKYNSLLISEEKIKQQQFLLINKILKDFSDLFVIIYHGNCLRLYLSKNYENEIIYWSKQDGQESIHSPRLYQEGGIYNTSENIIYFNNSNNLELLPNNYCYFKINTKILNIKLIYKLLRILFENSTNIKYKTVITITGRYGERGYSFTSDDYEKYSFHLTDQYYISHASFNCTNISQKLRLQGKYNDIELQNGTMKLYLWTTTKLKNIMEEFYINFIKRIENKIMDCNNWEEIKILIENIIDIGDLQFKEHIKYIDIYKKRKNITCTKIYVEEYNGYKLTLIDTSINENLYIKNFCEYNNLPPFGGLINDIKSITKTDFINIYGIEGKQELLQIIDDEHIINKNYNDIINIINNFIKKTNLDYIFPQPIDLFNDNDYEWIEKRINKSEDLRKGKKNHFSFTTKYDNNNFYFIIIYYMKILPPPTYDYIKSIPYKEIDNNIIIYSTIKEEYQNTVKNVNVAYIKTLDDWLLLYKKDKQPEKSLLNLNISVPLSALNESELYKDIILFFNSNCSNSEYTNSHTITYIYNKYKIWCINNNKNILIKKEFNIRFNKLYKNLKKLNKYNITFI</sequence>
<dbReference type="AlphaFoldDB" id="A0A6C0H9H1"/>
<name>A0A6C0H9H1_9ZZZZ</name>
<organism evidence="1">
    <name type="scientific">viral metagenome</name>
    <dbReference type="NCBI Taxonomy" id="1070528"/>
    <lineage>
        <taxon>unclassified sequences</taxon>
        <taxon>metagenomes</taxon>
        <taxon>organismal metagenomes</taxon>
    </lineage>
</organism>
<accession>A0A6C0H9H1</accession>
<protein>
    <submittedName>
        <fullName evidence="1">Uncharacterized protein</fullName>
    </submittedName>
</protein>